<evidence type="ECO:0000313" key="2">
    <source>
        <dbReference type="Proteomes" id="UP000796880"/>
    </source>
</evidence>
<comment type="caution">
    <text evidence="1">The sequence shown here is derived from an EMBL/GenBank/DDBJ whole genome shotgun (WGS) entry which is preliminary data.</text>
</comment>
<name>A0A8K0GV56_9ROSA</name>
<gene>
    <name evidence="1" type="ORF">FNV43_RR22382</name>
</gene>
<dbReference type="EMBL" id="VOIH02000010">
    <property type="protein sequence ID" value="KAF3435295.1"/>
    <property type="molecule type" value="Genomic_DNA"/>
</dbReference>
<sequence>MPSAASVVDDRALLSGTTTMYEDQDPSLQGITGVRPDTVNRVRVVQPILLKGNRGKGINMREEGVSVFGE</sequence>
<reference evidence="1" key="1">
    <citation type="submission" date="2020-03" db="EMBL/GenBank/DDBJ databases">
        <title>A high-quality chromosome-level genome assembly of a woody plant with both climbing and erect habits, Rhamnella rubrinervis.</title>
        <authorList>
            <person name="Lu Z."/>
            <person name="Yang Y."/>
            <person name="Zhu X."/>
            <person name="Sun Y."/>
        </authorList>
    </citation>
    <scope>NUCLEOTIDE SEQUENCE</scope>
    <source>
        <strain evidence="1">BYM</strain>
        <tissue evidence="1">Leaf</tissue>
    </source>
</reference>
<evidence type="ECO:0000313" key="1">
    <source>
        <dbReference type="EMBL" id="KAF3435295.1"/>
    </source>
</evidence>
<keyword evidence="2" id="KW-1185">Reference proteome</keyword>
<dbReference type="Proteomes" id="UP000796880">
    <property type="component" value="Unassembled WGS sequence"/>
</dbReference>
<protein>
    <submittedName>
        <fullName evidence="1">Uncharacterized protein</fullName>
    </submittedName>
</protein>
<accession>A0A8K0GV56</accession>
<organism evidence="1 2">
    <name type="scientific">Rhamnella rubrinervis</name>
    <dbReference type="NCBI Taxonomy" id="2594499"/>
    <lineage>
        <taxon>Eukaryota</taxon>
        <taxon>Viridiplantae</taxon>
        <taxon>Streptophyta</taxon>
        <taxon>Embryophyta</taxon>
        <taxon>Tracheophyta</taxon>
        <taxon>Spermatophyta</taxon>
        <taxon>Magnoliopsida</taxon>
        <taxon>eudicotyledons</taxon>
        <taxon>Gunneridae</taxon>
        <taxon>Pentapetalae</taxon>
        <taxon>rosids</taxon>
        <taxon>fabids</taxon>
        <taxon>Rosales</taxon>
        <taxon>Rhamnaceae</taxon>
        <taxon>rhamnoid group</taxon>
        <taxon>Rhamneae</taxon>
        <taxon>Rhamnella</taxon>
    </lineage>
</organism>
<dbReference type="AlphaFoldDB" id="A0A8K0GV56"/>
<proteinExistence type="predicted"/>